<dbReference type="CDD" id="cd02138">
    <property type="entry name" value="TdsD-like"/>
    <property type="match status" value="1"/>
</dbReference>
<dbReference type="SUPFAM" id="SSF55469">
    <property type="entry name" value="FMN-dependent nitroreductase-like"/>
    <property type="match status" value="1"/>
</dbReference>
<dbReference type="AlphaFoldDB" id="A0A974ZZN9"/>
<dbReference type="Gene3D" id="3.40.109.10">
    <property type="entry name" value="NADH Oxidase"/>
    <property type="match status" value="1"/>
</dbReference>
<dbReference type="PANTHER" id="PTHR43673">
    <property type="entry name" value="NAD(P)H NITROREDUCTASE YDGI-RELATED"/>
    <property type="match status" value="1"/>
</dbReference>
<evidence type="ECO:0000259" key="3">
    <source>
        <dbReference type="Pfam" id="PF00881"/>
    </source>
</evidence>
<reference evidence="4" key="1">
    <citation type="submission" date="2021-02" db="EMBL/GenBank/DDBJ databases">
        <title>Fulvivirga sp. S481 isolated from sea water.</title>
        <authorList>
            <person name="Bae S.S."/>
            <person name="Baek K."/>
        </authorList>
    </citation>
    <scope>NUCLEOTIDE SEQUENCE</scope>
    <source>
        <strain evidence="4">S481</strain>
    </source>
</reference>
<evidence type="ECO:0000256" key="1">
    <source>
        <dbReference type="ARBA" id="ARBA00007118"/>
    </source>
</evidence>
<organism evidence="4 5">
    <name type="scientific">Fulvivirga lutea</name>
    <dbReference type="NCBI Taxonomy" id="2810512"/>
    <lineage>
        <taxon>Bacteria</taxon>
        <taxon>Pseudomonadati</taxon>
        <taxon>Bacteroidota</taxon>
        <taxon>Cytophagia</taxon>
        <taxon>Cytophagales</taxon>
        <taxon>Fulvivirgaceae</taxon>
        <taxon>Fulvivirga</taxon>
    </lineage>
</organism>
<dbReference type="PANTHER" id="PTHR43673:SF10">
    <property type="entry name" value="NADH DEHYDROGENASE_NAD(P)H NITROREDUCTASE XCC3605-RELATED"/>
    <property type="match status" value="1"/>
</dbReference>
<accession>A0A974ZZN9</accession>
<feature type="domain" description="Nitroreductase" evidence="3">
    <location>
        <begin position="15"/>
        <end position="64"/>
    </location>
</feature>
<feature type="domain" description="Nitroreductase" evidence="3">
    <location>
        <begin position="73"/>
        <end position="158"/>
    </location>
</feature>
<keyword evidence="2" id="KW-0560">Oxidoreductase</keyword>
<dbReference type="Pfam" id="PF00881">
    <property type="entry name" value="Nitroreductase"/>
    <property type="match status" value="2"/>
</dbReference>
<evidence type="ECO:0000313" key="4">
    <source>
        <dbReference type="EMBL" id="QSE96459.1"/>
    </source>
</evidence>
<proteinExistence type="inferred from homology"/>
<gene>
    <name evidence="4" type="ORF">JR347_12715</name>
</gene>
<dbReference type="RefSeq" id="WP_205720975.1">
    <property type="nucleotide sequence ID" value="NZ_CP070608.1"/>
</dbReference>
<dbReference type="GO" id="GO:0016491">
    <property type="term" value="F:oxidoreductase activity"/>
    <property type="evidence" value="ECO:0007669"/>
    <property type="project" value="UniProtKB-KW"/>
</dbReference>
<name>A0A974ZZN9_9BACT</name>
<sequence>MKPKIDNQYPIIEPIANRWSPRAFADKAVTKEDIMPLFEAARWAASCFNEQPWRFKVGIKGEEMYDKIFNTLGEFNQNWVKTAPVVVLVCAKKAFDHNGKPNAHSWYDSGQAVANLATQATANGLYLHQMAGFDRDKAEKEVVKDDHYDAICVFALGHLGNPDQLPDQLKEKEEAKQQRLGLDQIVSFS</sequence>
<dbReference type="InterPro" id="IPR029479">
    <property type="entry name" value="Nitroreductase"/>
</dbReference>
<dbReference type="KEGG" id="fuv:JR347_12715"/>
<dbReference type="EMBL" id="CP070608">
    <property type="protein sequence ID" value="QSE96459.1"/>
    <property type="molecule type" value="Genomic_DNA"/>
</dbReference>
<protein>
    <submittedName>
        <fullName evidence="4">Nitroreductase family protein</fullName>
    </submittedName>
</protein>
<evidence type="ECO:0000313" key="5">
    <source>
        <dbReference type="Proteomes" id="UP000662783"/>
    </source>
</evidence>
<dbReference type="InterPro" id="IPR000415">
    <property type="entry name" value="Nitroreductase-like"/>
</dbReference>
<comment type="similarity">
    <text evidence="1">Belongs to the nitroreductase family.</text>
</comment>
<keyword evidence="5" id="KW-1185">Reference proteome</keyword>
<evidence type="ECO:0000256" key="2">
    <source>
        <dbReference type="ARBA" id="ARBA00023002"/>
    </source>
</evidence>
<dbReference type="Proteomes" id="UP000662783">
    <property type="component" value="Chromosome"/>
</dbReference>